<name>A0ABQ5VF46_9RHOB</name>
<protein>
    <recommendedName>
        <fullName evidence="1">Winged helix domain-containing protein</fullName>
    </recommendedName>
</protein>
<dbReference type="Pfam" id="PF22324">
    <property type="entry name" value="HTH_91"/>
    <property type="match status" value="1"/>
</dbReference>
<dbReference type="Proteomes" id="UP001161388">
    <property type="component" value="Unassembled WGS sequence"/>
</dbReference>
<keyword evidence="3" id="KW-1185">Reference proteome</keyword>
<reference evidence="2" key="1">
    <citation type="journal article" date="2014" name="Int. J. Syst. Evol. Microbiol.">
        <title>Complete genome of a new Firmicutes species belonging to the dominant human colonic microbiota ('Ruminococcus bicirculans') reveals two chromosomes and a selective capacity to utilize plant glucans.</title>
        <authorList>
            <consortium name="NISC Comparative Sequencing Program"/>
            <person name="Wegmann U."/>
            <person name="Louis P."/>
            <person name="Goesmann A."/>
            <person name="Henrissat B."/>
            <person name="Duncan S.H."/>
            <person name="Flint H.J."/>
        </authorList>
    </citation>
    <scope>NUCLEOTIDE SEQUENCE</scope>
    <source>
        <strain evidence="2">NBRC 109915</strain>
    </source>
</reference>
<comment type="caution">
    <text evidence="2">The sequence shown here is derived from an EMBL/GenBank/DDBJ whole genome shotgun (WGS) entry which is preliminary data.</text>
</comment>
<evidence type="ECO:0000313" key="2">
    <source>
        <dbReference type="EMBL" id="GLQ25780.1"/>
    </source>
</evidence>
<evidence type="ECO:0000259" key="1">
    <source>
        <dbReference type="Pfam" id="PF22324"/>
    </source>
</evidence>
<gene>
    <name evidence="2" type="ORF">GCM10007927_05830</name>
</gene>
<reference evidence="2" key="2">
    <citation type="submission" date="2023-01" db="EMBL/GenBank/DDBJ databases">
        <title>Draft genome sequence of Sulfitobacter pacificus strain NBRC 109915.</title>
        <authorList>
            <person name="Sun Q."/>
            <person name="Mori K."/>
        </authorList>
    </citation>
    <scope>NUCLEOTIDE SEQUENCE</scope>
    <source>
        <strain evidence="2">NBRC 109915</strain>
    </source>
</reference>
<organism evidence="2 3">
    <name type="scientific">Sulfitobacter pacificus</name>
    <dbReference type="NCBI Taxonomy" id="1499314"/>
    <lineage>
        <taxon>Bacteria</taxon>
        <taxon>Pseudomonadati</taxon>
        <taxon>Pseudomonadota</taxon>
        <taxon>Alphaproteobacteria</taxon>
        <taxon>Rhodobacterales</taxon>
        <taxon>Roseobacteraceae</taxon>
        <taxon>Sulfitobacter</taxon>
    </lineage>
</organism>
<proteinExistence type="predicted"/>
<evidence type="ECO:0000313" key="3">
    <source>
        <dbReference type="Proteomes" id="UP001161388"/>
    </source>
</evidence>
<dbReference type="RefSeq" id="WP_284370387.1">
    <property type="nucleotide sequence ID" value="NZ_BSNL01000001.1"/>
</dbReference>
<dbReference type="InterPro" id="IPR054382">
    <property type="entry name" value="wHTH_alphaproteobact"/>
</dbReference>
<dbReference type="EMBL" id="BSNL01000001">
    <property type="protein sequence ID" value="GLQ25780.1"/>
    <property type="molecule type" value="Genomic_DNA"/>
</dbReference>
<sequence>MKIEVTLLSEQPRTFALKGRLGWAMTQLVDAGPKGLTPITRPAPRWSAYVFDLRELGIPIETEMEPHEGSYPGHHARYRLACDAQVTVLPGGDAQ</sequence>
<feature type="domain" description="Winged helix" evidence="1">
    <location>
        <begin position="15"/>
        <end position="87"/>
    </location>
</feature>
<accession>A0ABQ5VF46</accession>